<sequence length="74" mass="8885">MRFEEAKKQYKDAEHNRIQKWNELELANTETEMALQRVQSLCPHKTVTGKLIKWCLDCGHAAYFWKFEKLNTKK</sequence>
<comment type="caution">
    <text evidence="1">The sequence shown here is derived from an EMBL/GenBank/DDBJ whole genome shotgun (WGS) entry which is preliminary data.</text>
</comment>
<evidence type="ECO:0000313" key="2">
    <source>
        <dbReference type="Proteomes" id="UP000219922"/>
    </source>
</evidence>
<reference evidence="1 2" key="1">
    <citation type="submission" date="2017-09" db="EMBL/GenBank/DDBJ databases">
        <title>Large-scale bioinformatics analysis of Bacillus genomes uncovers conserved roles of natural products in bacterial physiology.</title>
        <authorList>
            <consortium name="Agbiome Team Llc"/>
            <person name="Bleich R.M."/>
            <person name="Grubbs K.J."/>
            <person name="Santa Maria K.C."/>
            <person name="Allen S.E."/>
            <person name="Farag S."/>
            <person name="Shank E.A."/>
            <person name="Bowers A."/>
        </authorList>
    </citation>
    <scope>NUCLEOTIDE SEQUENCE [LARGE SCALE GENOMIC DNA]</scope>
    <source>
        <strain evidence="1 2">AFS092789</strain>
    </source>
</reference>
<dbReference type="EMBL" id="NVMX01000056">
    <property type="protein sequence ID" value="PDZ95447.1"/>
    <property type="molecule type" value="Genomic_DNA"/>
</dbReference>
<name>A0A9X6XW23_BACCE</name>
<organism evidence="1 2">
    <name type="scientific">Bacillus cereus</name>
    <dbReference type="NCBI Taxonomy" id="1396"/>
    <lineage>
        <taxon>Bacteria</taxon>
        <taxon>Bacillati</taxon>
        <taxon>Bacillota</taxon>
        <taxon>Bacilli</taxon>
        <taxon>Bacillales</taxon>
        <taxon>Bacillaceae</taxon>
        <taxon>Bacillus</taxon>
        <taxon>Bacillus cereus group</taxon>
    </lineage>
</organism>
<dbReference type="Proteomes" id="UP000219922">
    <property type="component" value="Unassembled WGS sequence"/>
</dbReference>
<evidence type="ECO:0000313" key="1">
    <source>
        <dbReference type="EMBL" id="PDZ95447.1"/>
    </source>
</evidence>
<dbReference type="AlphaFoldDB" id="A0A9X6XW23"/>
<accession>A0A9X6XW23</accession>
<proteinExistence type="predicted"/>
<protein>
    <submittedName>
        <fullName evidence="1">Uncharacterized protein</fullName>
    </submittedName>
</protein>
<dbReference type="RefSeq" id="WP_098006112.1">
    <property type="nucleotide sequence ID" value="NZ_NVMX01000056.1"/>
</dbReference>
<gene>
    <name evidence="1" type="ORF">CON36_28255</name>
</gene>